<evidence type="ECO:0000313" key="2">
    <source>
        <dbReference type="EMBL" id="GFR83568.1"/>
    </source>
</evidence>
<sequence length="104" mass="11673">MATSSSDAVSSNRWSMTQNSEPGHRTDAGFSLVWSSHRLTSSNQCPQSSYHGVWTLDRSSQFDQRCWLPGPRWSGLAINGAMLREGGRGFQWKRVVGAWAQRWG</sequence>
<dbReference type="EMBL" id="BMAT01004923">
    <property type="protein sequence ID" value="GFR83568.1"/>
    <property type="molecule type" value="Genomic_DNA"/>
</dbReference>
<keyword evidence="3" id="KW-1185">Reference proteome</keyword>
<dbReference type="AlphaFoldDB" id="A0AAV4GEY2"/>
<organism evidence="2 3">
    <name type="scientific">Elysia marginata</name>
    <dbReference type="NCBI Taxonomy" id="1093978"/>
    <lineage>
        <taxon>Eukaryota</taxon>
        <taxon>Metazoa</taxon>
        <taxon>Spiralia</taxon>
        <taxon>Lophotrochozoa</taxon>
        <taxon>Mollusca</taxon>
        <taxon>Gastropoda</taxon>
        <taxon>Heterobranchia</taxon>
        <taxon>Euthyneura</taxon>
        <taxon>Panpulmonata</taxon>
        <taxon>Sacoglossa</taxon>
        <taxon>Placobranchoidea</taxon>
        <taxon>Plakobranchidae</taxon>
        <taxon>Elysia</taxon>
    </lineage>
</organism>
<reference evidence="2 3" key="1">
    <citation type="journal article" date="2021" name="Elife">
        <title>Chloroplast acquisition without the gene transfer in kleptoplastic sea slugs, Plakobranchus ocellatus.</title>
        <authorList>
            <person name="Maeda T."/>
            <person name="Takahashi S."/>
            <person name="Yoshida T."/>
            <person name="Shimamura S."/>
            <person name="Takaki Y."/>
            <person name="Nagai Y."/>
            <person name="Toyoda A."/>
            <person name="Suzuki Y."/>
            <person name="Arimoto A."/>
            <person name="Ishii H."/>
            <person name="Satoh N."/>
            <person name="Nishiyama T."/>
            <person name="Hasebe M."/>
            <person name="Maruyama T."/>
            <person name="Minagawa J."/>
            <person name="Obokata J."/>
            <person name="Shigenobu S."/>
        </authorList>
    </citation>
    <scope>NUCLEOTIDE SEQUENCE [LARGE SCALE GENOMIC DNA]</scope>
</reference>
<feature type="compositionally biased region" description="Polar residues" evidence="1">
    <location>
        <begin position="1"/>
        <end position="21"/>
    </location>
</feature>
<gene>
    <name evidence="2" type="ORF">ElyMa_002394700</name>
</gene>
<protein>
    <submittedName>
        <fullName evidence="2">Uncharacterized protein</fullName>
    </submittedName>
</protein>
<evidence type="ECO:0000256" key="1">
    <source>
        <dbReference type="SAM" id="MobiDB-lite"/>
    </source>
</evidence>
<comment type="caution">
    <text evidence="2">The sequence shown here is derived from an EMBL/GenBank/DDBJ whole genome shotgun (WGS) entry which is preliminary data.</text>
</comment>
<proteinExistence type="predicted"/>
<accession>A0AAV4GEY2</accession>
<evidence type="ECO:0000313" key="3">
    <source>
        <dbReference type="Proteomes" id="UP000762676"/>
    </source>
</evidence>
<dbReference type="Proteomes" id="UP000762676">
    <property type="component" value="Unassembled WGS sequence"/>
</dbReference>
<feature type="region of interest" description="Disordered" evidence="1">
    <location>
        <begin position="1"/>
        <end position="25"/>
    </location>
</feature>
<name>A0AAV4GEY2_9GAST</name>